<accession>A0A4P6LUJ5</accession>
<protein>
    <submittedName>
        <fullName evidence="1">Uncharacterized protein</fullName>
    </submittedName>
</protein>
<proteinExistence type="predicted"/>
<dbReference type="EMBL" id="CP035945">
    <property type="protein sequence ID" value="QBE95375.1"/>
    <property type="molecule type" value="Genomic_DNA"/>
</dbReference>
<reference evidence="1 2" key="1">
    <citation type="submission" date="2019-01" db="EMBL/GenBank/DDBJ databases">
        <title>PMF-metabolizing Aryl O-demethylase.</title>
        <authorList>
            <person name="Kim M."/>
        </authorList>
    </citation>
    <scope>NUCLEOTIDE SEQUENCE [LARGE SCALE GENOMIC DNA]</scope>
    <source>
        <strain evidence="1 2">PMF1</strain>
    </source>
</reference>
<dbReference type="KEGG" id="bpro:PMF13cell1_00896"/>
<gene>
    <name evidence="1" type="ORF">PMF13cell1_00896</name>
</gene>
<dbReference type="Proteomes" id="UP000289794">
    <property type="component" value="Chromosome"/>
</dbReference>
<sequence>MKKFIDHKIMGSNEIVKNERESGTTFHHKINMSKI</sequence>
<name>A0A4P6LUJ5_9FIRM</name>
<dbReference type="AlphaFoldDB" id="A0A4P6LUJ5"/>
<evidence type="ECO:0000313" key="2">
    <source>
        <dbReference type="Proteomes" id="UP000289794"/>
    </source>
</evidence>
<organism evidence="1 2">
    <name type="scientific">Blautia producta</name>
    <dbReference type="NCBI Taxonomy" id="33035"/>
    <lineage>
        <taxon>Bacteria</taxon>
        <taxon>Bacillati</taxon>
        <taxon>Bacillota</taxon>
        <taxon>Clostridia</taxon>
        <taxon>Lachnospirales</taxon>
        <taxon>Lachnospiraceae</taxon>
        <taxon>Blautia</taxon>
    </lineage>
</organism>
<evidence type="ECO:0000313" key="1">
    <source>
        <dbReference type="EMBL" id="QBE95375.1"/>
    </source>
</evidence>